<feature type="transmembrane region" description="Helical" evidence="1">
    <location>
        <begin position="12"/>
        <end position="29"/>
    </location>
</feature>
<feature type="transmembrane region" description="Helical" evidence="1">
    <location>
        <begin position="49"/>
        <end position="68"/>
    </location>
</feature>
<reference evidence="2 3" key="1">
    <citation type="submission" date="2022-01" db="EMBL/GenBank/DDBJ databases">
        <title>Lysobacter chinensis sp. nov., a bacterium isolated from cow dung compost.</title>
        <authorList>
            <person name="Liu Y."/>
        </authorList>
    </citation>
    <scope>NUCLEOTIDE SEQUENCE [LARGE SCALE GENOMIC DNA]</scope>
    <source>
        <strain evidence="2 3">TLK-CK17</strain>
    </source>
</reference>
<reference evidence="3" key="2">
    <citation type="submission" date="2022-01" db="EMBL/GenBank/DDBJ databases">
        <title>Lysobacter chinensis sp. nov., a bacterium isolated from cow dung compost.</title>
        <authorList>
            <person name="Zhou L.Y."/>
        </authorList>
    </citation>
    <scope>NUCLEOTIDE SEQUENCE [LARGE SCALE GENOMIC DNA]</scope>
    <source>
        <strain evidence="3">TLK-CK17</strain>
    </source>
</reference>
<keyword evidence="1" id="KW-0472">Membrane</keyword>
<dbReference type="EMBL" id="JAKJPO010000003">
    <property type="protein sequence ID" value="MCF7221645.1"/>
    <property type="molecule type" value="Genomic_DNA"/>
</dbReference>
<evidence type="ECO:0000256" key="1">
    <source>
        <dbReference type="SAM" id="Phobius"/>
    </source>
</evidence>
<reference evidence="2 3" key="3">
    <citation type="submission" date="2022-01" db="EMBL/GenBank/DDBJ databases">
        <authorList>
            <person name="Zhou L.Y."/>
        </authorList>
    </citation>
    <scope>NUCLEOTIDE SEQUENCE [LARGE SCALE GENOMIC DNA]</scope>
    <source>
        <strain evidence="2 3">TLK-CK17</strain>
    </source>
</reference>
<dbReference type="RefSeq" id="WP_237054063.1">
    <property type="nucleotide sequence ID" value="NZ_JAKJPO010000003.1"/>
</dbReference>
<organism evidence="2 3">
    <name type="scientific">Marilutibacter chinensis</name>
    <dbReference type="NCBI Taxonomy" id="2912247"/>
    <lineage>
        <taxon>Bacteria</taxon>
        <taxon>Pseudomonadati</taxon>
        <taxon>Pseudomonadota</taxon>
        <taxon>Gammaproteobacteria</taxon>
        <taxon>Lysobacterales</taxon>
        <taxon>Lysobacteraceae</taxon>
        <taxon>Marilutibacter</taxon>
    </lineage>
</organism>
<feature type="transmembrane region" description="Helical" evidence="1">
    <location>
        <begin position="80"/>
        <end position="97"/>
    </location>
</feature>
<accession>A0ABS9HTZ7</accession>
<keyword evidence="1" id="KW-0812">Transmembrane</keyword>
<gene>
    <name evidence="2" type="ORF">L3V18_07560</name>
</gene>
<comment type="caution">
    <text evidence="2">The sequence shown here is derived from an EMBL/GenBank/DDBJ whole genome shotgun (WGS) entry which is preliminary data.</text>
</comment>
<proteinExistence type="predicted"/>
<protein>
    <submittedName>
        <fullName evidence="2">Uncharacterized protein</fullName>
    </submittedName>
</protein>
<keyword evidence="3" id="KW-1185">Reference proteome</keyword>
<name>A0ABS9HTZ7_9GAMM</name>
<evidence type="ECO:0000313" key="2">
    <source>
        <dbReference type="EMBL" id="MCF7221645.1"/>
    </source>
</evidence>
<sequence>MRKEGSRPSLVWLYAAIGLLAYALVGAFLNDLYIPGRRGRGLHLHNEAIAPGLLSIFLFSFAFLIDAFRRGRWTVPIRRALFAASAAAFLYCLHVAANPYGKRLATSGECERTFLRIETLSRTVSDDREMSGWLRERASRCGEEPILKSYHDCVMRAEVPHDINGCGSESEMLHDRANAS</sequence>
<evidence type="ECO:0000313" key="3">
    <source>
        <dbReference type="Proteomes" id="UP001430796"/>
    </source>
</evidence>
<dbReference type="Proteomes" id="UP001430796">
    <property type="component" value="Unassembled WGS sequence"/>
</dbReference>
<keyword evidence="1" id="KW-1133">Transmembrane helix</keyword>